<dbReference type="AlphaFoldDB" id="A0A484RR60"/>
<evidence type="ECO:0000313" key="5">
    <source>
        <dbReference type="EMBL" id="VFR21819.1"/>
    </source>
</evidence>
<dbReference type="InterPro" id="IPR009057">
    <property type="entry name" value="Homeodomain-like_sf"/>
</dbReference>
<evidence type="ECO:0000256" key="3">
    <source>
        <dbReference type="ARBA" id="ARBA00023163"/>
    </source>
</evidence>
<feature type="domain" description="HTH tetR-type" evidence="4">
    <location>
        <begin position="7"/>
        <end position="67"/>
    </location>
</feature>
<dbReference type="PANTHER" id="PTHR47506:SF1">
    <property type="entry name" value="HTH-TYPE TRANSCRIPTIONAL REGULATOR YJDC"/>
    <property type="match status" value="1"/>
</dbReference>
<dbReference type="EMBL" id="CAADIG010000036">
    <property type="protein sequence ID" value="VFR51719.1"/>
    <property type="molecule type" value="Genomic_DNA"/>
</dbReference>
<dbReference type="SUPFAM" id="SSF48498">
    <property type="entry name" value="Tetracyclin repressor-like, C-terminal domain"/>
    <property type="match status" value="1"/>
</dbReference>
<organism evidence="6">
    <name type="scientific">plant metagenome</name>
    <dbReference type="NCBI Taxonomy" id="1297885"/>
    <lineage>
        <taxon>unclassified sequences</taxon>
        <taxon>metagenomes</taxon>
        <taxon>organismal metagenomes</taxon>
    </lineage>
</organism>
<dbReference type="Gene3D" id="1.10.357.10">
    <property type="entry name" value="Tetracycline Repressor, domain 2"/>
    <property type="match status" value="1"/>
</dbReference>
<keyword evidence="2" id="KW-0238">DNA-binding</keyword>
<reference evidence="6" key="1">
    <citation type="submission" date="2019-03" db="EMBL/GenBank/DDBJ databases">
        <authorList>
            <person name="Danneels B."/>
        </authorList>
    </citation>
    <scope>NUCLEOTIDE SEQUENCE</scope>
</reference>
<keyword evidence="3" id="KW-0804">Transcription</keyword>
<name>A0A484RR60_9ZZZZ</name>
<dbReference type="InterPro" id="IPR036271">
    <property type="entry name" value="Tet_transcr_reg_TetR-rel_C_sf"/>
</dbReference>
<evidence type="ECO:0000313" key="7">
    <source>
        <dbReference type="EMBL" id="VFR64275.1"/>
    </source>
</evidence>
<dbReference type="EMBL" id="CAADIN010000041">
    <property type="protein sequence ID" value="VFR97535.1"/>
    <property type="molecule type" value="Genomic_DNA"/>
</dbReference>
<protein>
    <submittedName>
        <fullName evidence="6">Transcriptional regulator, TetR family</fullName>
    </submittedName>
</protein>
<dbReference type="PRINTS" id="PR00455">
    <property type="entry name" value="HTHTETR"/>
</dbReference>
<evidence type="ECO:0000256" key="2">
    <source>
        <dbReference type="ARBA" id="ARBA00023125"/>
    </source>
</evidence>
<sequence>MSGRPREFDDEAVIEAAMDVFWSNGYEATSAQELVERTGLGRGSLYNAFGSKQQLYHEALTRYQELGIQAQSQILNGPGTVKERLRGLMQWGIEGDLDPVKRRGCMALFAALERSGKDPMVEQISRVYVTRLEQVLCHLFALGQRNGEVSSERPALSLARAFLSSYYGLRLLGRAMPEPAFLEDVMDGTLAQL</sequence>
<dbReference type="Pfam" id="PF00440">
    <property type="entry name" value="TetR_N"/>
    <property type="match status" value="1"/>
</dbReference>
<dbReference type="PROSITE" id="PS01081">
    <property type="entry name" value="HTH_TETR_1"/>
    <property type="match status" value="1"/>
</dbReference>
<dbReference type="Gene3D" id="1.10.10.60">
    <property type="entry name" value="Homeodomain-like"/>
    <property type="match status" value="1"/>
</dbReference>
<evidence type="ECO:0000259" key="4">
    <source>
        <dbReference type="PROSITE" id="PS50977"/>
    </source>
</evidence>
<keyword evidence="1" id="KW-0805">Transcription regulation</keyword>
<accession>A0A484RR60</accession>
<dbReference type="PROSITE" id="PS50977">
    <property type="entry name" value="HTH_TETR_2"/>
    <property type="match status" value="1"/>
</dbReference>
<dbReference type="InterPro" id="IPR001647">
    <property type="entry name" value="HTH_TetR"/>
</dbReference>
<dbReference type="PANTHER" id="PTHR47506">
    <property type="entry name" value="TRANSCRIPTIONAL REGULATORY PROTEIN"/>
    <property type="match status" value="1"/>
</dbReference>
<evidence type="ECO:0000313" key="6">
    <source>
        <dbReference type="EMBL" id="VFR51719.1"/>
    </source>
</evidence>
<dbReference type="EMBL" id="CAADIM010000015">
    <property type="protein sequence ID" value="VFR79235.1"/>
    <property type="molecule type" value="Genomic_DNA"/>
</dbReference>
<dbReference type="GO" id="GO:0003677">
    <property type="term" value="F:DNA binding"/>
    <property type="evidence" value="ECO:0007669"/>
    <property type="project" value="UniProtKB-KW"/>
</dbReference>
<evidence type="ECO:0000256" key="1">
    <source>
        <dbReference type="ARBA" id="ARBA00023015"/>
    </source>
</evidence>
<gene>
    <name evidence="5" type="ORF">AMP9_4099</name>
    <name evidence="6" type="ORF">ANT2_3924</name>
    <name evidence="7" type="ORF">ANT3_3927</name>
    <name evidence="8" type="ORF">ISE1_3823</name>
    <name evidence="9" type="ORF">ISE2_3805</name>
</gene>
<dbReference type="SUPFAM" id="SSF46689">
    <property type="entry name" value="Homeodomain-like"/>
    <property type="match status" value="1"/>
</dbReference>
<proteinExistence type="predicted"/>
<dbReference type="InterPro" id="IPR023772">
    <property type="entry name" value="DNA-bd_HTH_TetR-type_CS"/>
</dbReference>
<evidence type="ECO:0000313" key="8">
    <source>
        <dbReference type="EMBL" id="VFR79235.1"/>
    </source>
</evidence>
<dbReference type="EMBL" id="CAADID010000014">
    <property type="protein sequence ID" value="VFR64275.1"/>
    <property type="molecule type" value="Genomic_DNA"/>
</dbReference>
<dbReference type="EMBL" id="CAADHY010000015">
    <property type="protein sequence ID" value="VFR21819.1"/>
    <property type="molecule type" value="Genomic_DNA"/>
</dbReference>
<evidence type="ECO:0000313" key="9">
    <source>
        <dbReference type="EMBL" id="VFR97535.1"/>
    </source>
</evidence>